<name>A0A291RMX1_9NOCA</name>
<dbReference type="InterPro" id="IPR019933">
    <property type="entry name" value="DivIVA_domain"/>
</dbReference>
<dbReference type="PANTHER" id="PTHR35794:SF2">
    <property type="entry name" value="CELL DIVISION PROTEIN DIVIVA"/>
    <property type="match status" value="1"/>
</dbReference>
<dbReference type="EMBL" id="CP023778">
    <property type="protein sequence ID" value="ATL68619.1"/>
    <property type="molecule type" value="Genomic_DNA"/>
</dbReference>
<protein>
    <recommendedName>
        <fullName evidence="3">Cell wall synthesis protein Wag31</fullName>
    </recommendedName>
    <alternativeName>
        <fullName evidence="8">Antigen 84</fullName>
    </alternativeName>
</protein>
<reference evidence="9 10" key="1">
    <citation type="submission" date="2017-10" db="EMBL/GenBank/DDBJ databases">
        <title>Comparative genomics between pathogenic Norcardia.</title>
        <authorList>
            <person name="Zeng L."/>
        </authorList>
    </citation>
    <scope>NUCLEOTIDE SEQUENCE [LARGE SCALE GENOMIC DNA]</scope>
    <source>
        <strain evidence="9 10">NC_YFY_NT001</strain>
    </source>
</reference>
<accession>A0A291RMX1</accession>
<keyword evidence="7" id="KW-0131">Cell cycle</keyword>
<dbReference type="KEGG" id="ntp:CRH09_22920"/>
<evidence type="ECO:0000256" key="7">
    <source>
        <dbReference type="ARBA" id="ARBA00023306"/>
    </source>
</evidence>
<dbReference type="GO" id="GO:0051301">
    <property type="term" value="P:cell division"/>
    <property type="evidence" value="ECO:0007669"/>
    <property type="project" value="UniProtKB-KW"/>
</dbReference>
<dbReference type="NCBIfam" id="TIGR03544">
    <property type="entry name" value="DivI1A_domain"/>
    <property type="match status" value="4"/>
</dbReference>
<evidence type="ECO:0000256" key="8">
    <source>
        <dbReference type="ARBA" id="ARBA00031737"/>
    </source>
</evidence>
<keyword evidence="4" id="KW-0963">Cytoplasm</keyword>
<evidence type="ECO:0000256" key="4">
    <source>
        <dbReference type="ARBA" id="ARBA00022490"/>
    </source>
</evidence>
<dbReference type="Proteomes" id="UP000221961">
    <property type="component" value="Chromosome"/>
</dbReference>
<comment type="subcellular location">
    <subcellularLocation>
        <location evidence="1">Cytoplasm</location>
    </subcellularLocation>
</comment>
<sequence length="228" mass="25026">MLLLVIPACCSSSSRHAFGRDPAKCPSEERIPGGACENGLVTPDDVRRVRFGRAPIGHRGYDTIEVDAFCLRIADAFLGRVTLTAAQIRGQEFATAHLGLRGYDRDEVDEFLDRVCVELEFARLGIRRDPAGSQTLTSEDVRRLRFSAPPTGQAGYAADEVDAFLDRVIATLAHVGPIGLTSAEVRTANFGLAHAGMSAYHREEVDAFLDVVEHTLRAQEREHLETQH</sequence>
<evidence type="ECO:0000256" key="5">
    <source>
        <dbReference type="ARBA" id="ARBA00022618"/>
    </source>
</evidence>
<organism evidence="9 10">
    <name type="scientific">Nocardia terpenica</name>
    <dbReference type="NCBI Taxonomy" id="455432"/>
    <lineage>
        <taxon>Bacteria</taxon>
        <taxon>Bacillati</taxon>
        <taxon>Actinomycetota</taxon>
        <taxon>Actinomycetes</taxon>
        <taxon>Mycobacteriales</taxon>
        <taxon>Nocardiaceae</taxon>
        <taxon>Nocardia</taxon>
    </lineage>
</organism>
<dbReference type="InterPro" id="IPR007793">
    <property type="entry name" value="DivIVA_fam"/>
</dbReference>
<keyword evidence="6" id="KW-0175">Coiled coil</keyword>
<dbReference type="AlphaFoldDB" id="A0A291RMX1"/>
<evidence type="ECO:0000313" key="9">
    <source>
        <dbReference type="EMBL" id="ATL68619.1"/>
    </source>
</evidence>
<evidence type="ECO:0000256" key="2">
    <source>
        <dbReference type="ARBA" id="ARBA00009008"/>
    </source>
</evidence>
<keyword evidence="5" id="KW-0132">Cell division</keyword>
<comment type="similarity">
    <text evidence="2">Belongs to the DivIVA family.</text>
</comment>
<dbReference type="Gene3D" id="6.10.250.660">
    <property type="match status" value="4"/>
</dbReference>
<evidence type="ECO:0000256" key="1">
    <source>
        <dbReference type="ARBA" id="ARBA00004496"/>
    </source>
</evidence>
<evidence type="ECO:0000256" key="6">
    <source>
        <dbReference type="ARBA" id="ARBA00023054"/>
    </source>
</evidence>
<gene>
    <name evidence="9" type="ORF">CRH09_22920</name>
</gene>
<evidence type="ECO:0000313" key="10">
    <source>
        <dbReference type="Proteomes" id="UP000221961"/>
    </source>
</evidence>
<evidence type="ECO:0000256" key="3">
    <source>
        <dbReference type="ARBA" id="ARBA00018787"/>
    </source>
</evidence>
<dbReference type="PANTHER" id="PTHR35794">
    <property type="entry name" value="CELL DIVISION PROTEIN DIVIVA"/>
    <property type="match status" value="1"/>
</dbReference>
<proteinExistence type="inferred from homology"/>
<dbReference type="GO" id="GO:0005737">
    <property type="term" value="C:cytoplasm"/>
    <property type="evidence" value="ECO:0007669"/>
    <property type="project" value="UniProtKB-SubCell"/>
</dbReference>